<name>A0ABR3FPR4_9AGAR</name>
<evidence type="ECO:0000313" key="3">
    <source>
        <dbReference type="Proteomes" id="UP001465976"/>
    </source>
</evidence>
<keyword evidence="3" id="KW-1185">Reference proteome</keyword>
<evidence type="ECO:0000256" key="1">
    <source>
        <dbReference type="SAM" id="MobiDB-lite"/>
    </source>
</evidence>
<feature type="compositionally biased region" description="Polar residues" evidence="1">
    <location>
        <begin position="32"/>
        <end position="45"/>
    </location>
</feature>
<accession>A0ABR3FPR4</accession>
<dbReference type="InterPro" id="IPR032675">
    <property type="entry name" value="LRR_dom_sf"/>
</dbReference>
<feature type="region of interest" description="Disordered" evidence="1">
    <location>
        <begin position="26"/>
        <end position="45"/>
    </location>
</feature>
<protein>
    <recommendedName>
        <fullName evidence="4">F-box domain-containing protein</fullName>
    </recommendedName>
</protein>
<evidence type="ECO:0000313" key="2">
    <source>
        <dbReference type="EMBL" id="KAL0577422.1"/>
    </source>
</evidence>
<reference evidence="2 3" key="1">
    <citation type="submission" date="2024-02" db="EMBL/GenBank/DDBJ databases">
        <title>A draft genome for the cacao thread blight pathogen Marasmius crinis-equi.</title>
        <authorList>
            <person name="Cohen S.P."/>
            <person name="Baruah I.K."/>
            <person name="Amoako-Attah I."/>
            <person name="Bukari Y."/>
            <person name="Meinhardt L.W."/>
            <person name="Bailey B.A."/>
        </authorList>
    </citation>
    <scope>NUCLEOTIDE SEQUENCE [LARGE SCALE GENOMIC DNA]</scope>
    <source>
        <strain evidence="2 3">GH-76</strain>
    </source>
</reference>
<proteinExistence type="predicted"/>
<sequence length="513" mass="58041">MDEPSTESVDTRSFFERFRAEITAHAQRRVDTPNTTGRSSQGTCSPTSALYSVPVEIWGIIFSIICHPYSFRIHHTSDEGDLVVDAPPIVLSQVASYWRRVARSIPRLWSSISVDLKDLPLDISTPLGLCITHSQNYPLDIRIAREPSSPLVYSELDNTAWQTLAAHFPRCKNLSLASPLIDWPETPDVRFSNLESFYEEEYIYMTDQHGYRLFRKALYDAPKLTRATVWDLRSSRLPLTRLTSVNLLSLNSKGMIRLVRYLLSYETLESLSIGGFDTSLTQSTVATESLGNVEAPRSLRHLRIYDEKNDPCDRWPWAVYTLAEHSPLLERVNLTMSLRGWDMYGINLIRFLESLPNVKRLEVDLGLPVAVDTSDQTSQRDELDIDLPPHQTLPLFASFARARGGDEIALGVITELVTTSGYQEITPFLPKLEFLSMKLPSTGDMTLREEVVKKILEGISIERGYRSENPRPWVGFRLELAQSGGVFDAVSERVLELEGERGIRVVIEDDSAS</sequence>
<dbReference type="SUPFAM" id="SSF54523">
    <property type="entry name" value="Pili subunits"/>
    <property type="match status" value="1"/>
</dbReference>
<organism evidence="2 3">
    <name type="scientific">Marasmius crinis-equi</name>
    <dbReference type="NCBI Taxonomy" id="585013"/>
    <lineage>
        <taxon>Eukaryota</taxon>
        <taxon>Fungi</taxon>
        <taxon>Dikarya</taxon>
        <taxon>Basidiomycota</taxon>
        <taxon>Agaricomycotina</taxon>
        <taxon>Agaricomycetes</taxon>
        <taxon>Agaricomycetidae</taxon>
        <taxon>Agaricales</taxon>
        <taxon>Marasmiineae</taxon>
        <taxon>Marasmiaceae</taxon>
        <taxon>Marasmius</taxon>
    </lineage>
</organism>
<dbReference type="Gene3D" id="3.80.10.10">
    <property type="entry name" value="Ribonuclease Inhibitor"/>
    <property type="match status" value="1"/>
</dbReference>
<dbReference type="EMBL" id="JBAHYK010000157">
    <property type="protein sequence ID" value="KAL0577422.1"/>
    <property type="molecule type" value="Genomic_DNA"/>
</dbReference>
<comment type="caution">
    <text evidence="2">The sequence shown here is derived from an EMBL/GenBank/DDBJ whole genome shotgun (WGS) entry which is preliminary data.</text>
</comment>
<evidence type="ECO:0008006" key="4">
    <source>
        <dbReference type="Google" id="ProtNLM"/>
    </source>
</evidence>
<dbReference type="InterPro" id="IPR045584">
    <property type="entry name" value="Pilin-like"/>
</dbReference>
<gene>
    <name evidence="2" type="ORF">V5O48_004562</name>
</gene>
<dbReference type="Proteomes" id="UP001465976">
    <property type="component" value="Unassembled WGS sequence"/>
</dbReference>